<dbReference type="PANTHER" id="PTHR30477:SF22">
    <property type="entry name" value="METAL ABC TRANSPORTER PERMEASE"/>
    <property type="match status" value="1"/>
</dbReference>
<feature type="transmembrane region" description="Helical" evidence="7">
    <location>
        <begin position="39"/>
        <end position="58"/>
    </location>
</feature>
<name>A0A8J3FCA1_9BACI</name>
<feature type="transmembrane region" description="Helical" evidence="7">
    <location>
        <begin position="100"/>
        <end position="121"/>
    </location>
</feature>
<dbReference type="GO" id="GO:0055085">
    <property type="term" value="P:transmembrane transport"/>
    <property type="evidence" value="ECO:0007669"/>
    <property type="project" value="InterPro"/>
</dbReference>
<protein>
    <submittedName>
        <fullName evidence="8">Metal ABC transporter permease</fullName>
    </submittedName>
</protein>
<dbReference type="EMBL" id="BMOF01000043">
    <property type="protein sequence ID" value="GGK04908.1"/>
    <property type="molecule type" value="Genomic_DNA"/>
</dbReference>
<reference evidence="8" key="2">
    <citation type="submission" date="2020-09" db="EMBL/GenBank/DDBJ databases">
        <authorList>
            <person name="Sun Q."/>
            <person name="Ohkuma M."/>
        </authorList>
    </citation>
    <scope>NUCLEOTIDE SEQUENCE</scope>
    <source>
        <strain evidence="8">JCM 14719</strain>
    </source>
</reference>
<evidence type="ECO:0000256" key="4">
    <source>
        <dbReference type="ARBA" id="ARBA00022989"/>
    </source>
</evidence>
<dbReference type="GO" id="GO:0043190">
    <property type="term" value="C:ATP-binding cassette (ABC) transporter complex"/>
    <property type="evidence" value="ECO:0007669"/>
    <property type="project" value="InterPro"/>
</dbReference>
<evidence type="ECO:0000256" key="1">
    <source>
        <dbReference type="ARBA" id="ARBA00004141"/>
    </source>
</evidence>
<dbReference type="RefSeq" id="WP_054669966.1">
    <property type="nucleotide sequence ID" value="NZ_BMOF01000043.1"/>
</dbReference>
<gene>
    <name evidence="8" type="ORF">GCM10007043_18710</name>
</gene>
<keyword evidence="9" id="KW-1185">Reference proteome</keyword>
<evidence type="ECO:0000256" key="2">
    <source>
        <dbReference type="ARBA" id="ARBA00008034"/>
    </source>
</evidence>
<dbReference type="InterPro" id="IPR001626">
    <property type="entry name" value="ABC_TroCD"/>
</dbReference>
<evidence type="ECO:0000313" key="8">
    <source>
        <dbReference type="EMBL" id="GGK04908.1"/>
    </source>
</evidence>
<dbReference type="GO" id="GO:0010043">
    <property type="term" value="P:response to zinc ion"/>
    <property type="evidence" value="ECO:0007669"/>
    <property type="project" value="TreeGrafter"/>
</dbReference>
<dbReference type="Gene3D" id="1.10.3470.10">
    <property type="entry name" value="ABC transporter involved in vitamin B12 uptake, BtuC"/>
    <property type="match status" value="1"/>
</dbReference>
<feature type="transmembrane region" description="Helical" evidence="7">
    <location>
        <begin position="251"/>
        <end position="271"/>
    </location>
</feature>
<proteinExistence type="inferred from homology"/>
<evidence type="ECO:0000256" key="7">
    <source>
        <dbReference type="SAM" id="Phobius"/>
    </source>
</evidence>
<feature type="transmembrane region" description="Helical" evidence="7">
    <location>
        <begin position="180"/>
        <end position="197"/>
    </location>
</feature>
<comment type="similarity">
    <text evidence="2 6">Belongs to the ABC-3 integral membrane protein family.</text>
</comment>
<comment type="caution">
    <text evidence="8">The sequence shown here is derived from an EMBL/GenBank/DDBJ whole genome shotgun (WGS) entry which is preliminary data.</text>
</comment>
<dbReference type="InterPro" id="IPR037294">
    <property type="entry name" value="ABC_BtuC-like"/>
</dbReference>
<feature type="transmembrane region" description="Helical" evidence="7">
    <location>
        <begin position="70"/>
        <end position="88"/>
    </location>
</feature>
<evidence type="ECO:0000256" key="5">
    <source>
        <dbReference type="ARBA" id="ARBA00023136"/>
    </source>
</evidence>
<dbReference type="SUPFAM" id="SSF81345">
    <property type="entry name" value="ABC transporter involved in vitamin B12 uptake, BtuC"/>
    <property type="match status" value="1"/>
</dbReference>
<keyword evidence="6" id="KW-0813">Transport</keyword>
<accession>A0A8J3FCA1</accession>
<dbReference type="PANTHER" id="PTHR30477">
    <property type="entry name" value="ABC-TRANSPORTER METAL-BINDING PROTEIN"/>
    <property type="match status" value="1"/>
</dbReference>
<evidence type="ECO:0000256" key="3">
    <source>
        <dbReference type="ARBA" id="ARBA00022692"/>
    </source>
</evidence>
<keyword evidence="5 7" id="KW-0472">Membrane</keyword>
<feature type="transmembrane region" description="Helical" evidence="7">
    <location>
        <begin position="227"/>
        <end position="245"/>
    </location>
</feature>
<comment type="subcellular location">
    <subcellularLocation>
        <location evidence="6">Cell membrane</location>
        <topology evidence="6">Multi-pass membrane protein</topology>
    </subcellularLocation>
    <subcellularLocation>
        <location evidence="1">Membrane</location>
        <topology evidence="1">Multi-pass membrane protein</topology>
    </subcellularLocation>
</comment>
<evidence type="ECO:0000313" key="9">
    <source>
        <dbReference type="Proteomes" id="UP000637720"/>
    </source>
</evidence>
<sequence>MFEAFFTFPFLQQALLAGLVVGMVCPIVGVFLVVRRLSLIADTLAHVALSGVAAGLFLQKTVSALQGVSPVYVGMAFSVAGAFFVEHLRRIFRSYPDLSLPILLSAGTALAAVLISLADGFNGDVFGYLFGSLIAISRADLTIVLLVGAVVLATVVLLYKELFFLSFDEEGAAVAGIPRRAIHAVFVVFVAAVIGVAMNIVGLLLVSSLITLPVAAALQMARSFKQVFVYAVGFSELAVLGGLVLSYVLDLATGGVIVLLAAAILLLVLVAKRFGVVPHP</sequence>
<evidence type="ECO:0000256" key="6">
    <source>
        <dbReference type="RuleBase" id="RU003943"/>
    </source>
</evidence>
<feature type="transmembrane region" description="Helical" evidence="7">
    <location>
        <begin position="141"/>
        <end position="159"/>
    </location>
</feature>
<keyword evidence="3 6" id="KW-0812">Transmembrane</keyword>
<dbReference type="AlphaFoldDB" id="A0A8J3FCA1"/>
<dbReference type="Pfam" id="PF00950">
    <property type="entry name" value="ABC-3"/>
    <property type="match status" value="1"/>
</dbReference>
<dbReference type="Proteomes" id="UP000637720">
    <property type="component" value="Unassembled WGS sequence"/>
</dbReference>
<reference evidence="8" key="1">
    <citation type="journal article" date="2014" name="Int. J. Syst. Evol. Microbiol.">
        <title>Complete genome sequence of Corynebacterium casei LMG S-19264T (=DSM 44701T), isolated from a smear-ripened cheese.</title>
        <authorList>
            <consortium name="US DOE Joint Genome Institute (JGI-PGF)"/>
            <person name="Walter F."/>
            <person name="Albersmeier A."/>
            <person name="Kalinowski J."/>
            <person name="Ruckert C."/>
        </authorList>
    </citation>
    <scope>NUCLEOTIDE SEQUENCE</scope>
    <source>
        <strain evidence="8">JCM 14719</strain>
    </source>
</reference>
<organism evidence="8 9">
    <name type="scientific">Calditerricola satsumensis</name>
    <dbReference type="NCBI Taxonomy" id="373054"/>
    <lineage>
        <taxon>Bacteria</taxon>
        <taxon>Bacillati</taxon>
        <taxon>Bacillota</taxon>
        <taxon>Bacilli</taxon>
        <taxon>Bacillales</taxon>
        <taxon>Bacillaceae</taxon>
        <taxon>Calditerricola</taxon>
    </lineage>
</organism>
<keyword evidence="4 7" id="KW-1133">Transmembrane helix</keyword>
<feature type="transmembrane region" description="Helical" evidence="7">
    <location>
        <begin position="14"/>
        <end position="34"/>
    </location>
</feature>